<evidence type="ECO:0000313" key="3">
    <source>
        <dbReference type="Proteomes" id="UP000813444"/>
    </source>
</evidence>
<dbReference type="Proteomes" id="UP000813444">
    <property type="component" value="Unassembled WGS sequence"/>
</dbReference>
<dbReference type="EMBL" id="JAGPNK010000001">
    <property type="protein sequence ID" value="KAH7328368.1"/>
    <property type="molecule type" value="Genomic_DNA"/>
</dbReference>
<dbReference type="AlphaFoldDB" id="A0A8K0T1W4"/>
<dbReference type="PROSITE" id="PS51257">
    <property type="entry name" value="PROKAR_LIPOPROTEIN"/>
    <property type="match status" value="1"/>
</dbReference>
<organism evidence="2 3">
    <name type="scientific">Stachybotrys elegans</name>
    <dbReference type="NCBI Taxonomy" id="80388"/>
    <lineage>
        <taxon>Eukaryota</taxon>
        <taxon>Fungi</taxon>
        <taxon>Dikarya</taxon>
        <taxon>Ascomycota</taxon>
        <taxon>Pezizomycotina</taxon>
        <taxon>Sordariomycetes</taxon>
        <taxon>Hypocreomycetidae</taxon>
        <taxon>Hypocreales</taxon>
        <taxon>Stachybotryaceae</taxon>
        <taxon>Stachybotrys</taxon>
    </lineage>
</organism>
<name>A0A8K0T1W4_9HYPO</name>
<proteinExistence type="predicted"/>
<reference evidence="2" key="1">
    <citation type="journal article" date="2021" name="Nat. Commun.">
        <title>Genetic determinants of endophytism in the Arabidopsis root mycobiome.</title>
        <authorList>
            <person name="Mesny F."/>
            <person name="Miyauchi S."/>
            <person name="Thiergart T."/>
            <person name="Pickel B."/>
            <person name="Atanasova L."/>
            <person name="Karlsson M."/>
            <person name="Huettel B."/>
            <person name="Barry K.W."/>
            <person name="Haridas S."/>
            <person name="Chen C."/>
            <person name="Bauer D."/>
            <person name="Andreopoulos W."/>
            <person name="Pangilinan J."/>
            <person name="LaButti K."/>
            <person name="Riley R."/>
            <person name="Lipzen A."/>
            <person name="Clum A."/>
            <person name="Drula E."/>
            <person name="Henrissat B."/>
            <person name="Kohler A."/>
            <person name="Grigoriev I.V."/>
            <person name="Martin F.M."/>
            <person name="Hacquard S."/>
        </authorList>
    </citation>
    <scope>NUCLEOTIDE SEQUENCE</scope>
    <source>
        <strain evidence="2">MPI-CAGE-CH-0235</strain>
    </source>
</reference>
<sequence length="209" mass="23373">MREGTWSRGKHNKYGPSLLAWGGGCMQRLSGLLKLFALFCLHVVCRGFSFSTGKNSQPRLTHGPSACFPSLPRMVRPPVSPMLPGHTARREDVSKMRHKRSRKCIRQVSRSTPIFRSMYRHGSSLISIQLMAVPAGPRPAKVVKQVGGLICDRKGTSVSNRRQTPCNVRVKPSLFLAPGTIPRQLTRRTSMETMCCLWVIIRRNACAFV</sequence>
<keyword evidence="3" id="KW-1185">Reference proteome</keyword>
<accession>A0A8K0T1W4</accession>
<gene>
    <name evidence="2" type="ORF">B0I35DRAFT_16598</name>
</gene>
<comment type="caution">
    <text evidence="2">The sequence shown here is derived from an EMBL/GenBank/DDBJ whole genome shotgun (WGS) entry which is preliminary data.</text>
</comment>
<evidence type="ECO:0000256" key="1">
    <source>
        <dbReference type="SAM" id="MobiDB-lite"/>
    </source>
</evidence>
<evidence type="ECO:0000313" key="2">
    <source>
        <dbReference type="EMBL" id="KAH7328368.1"/>
    </source>
</evidence>
<feature type="region of interest" description="Disordered" evidence="1">
    <location>
        <begin position="78"/>
        <end position="100"/>
    </location>
</feature>
<protein>
    <submittedName>
        <fullName evidence="2">Uncharacterized protein</fullName>
    </submittedName>
</protein>